<gene>
    <name evidence="2" type="ORF">EVAR_63_1</name>
</gene>
<feature type="compositionally biased region" description="Polar residues" evidence="1">
    <location>
        <begin position="50"/>
        <end position="62"/>
    </location>
</feature>
<name>A0A4C1S7V6_EUMVA</name>
<organism evidence="2 3">
    <name type="scientific">Eumeta variegata</name>
    <name type="common">Bagworm moth</name>
    <name type="synonym">Eumeta japonica</name>
    <dbReference type="NCBI Taxonomy" id="151549"/>
    <lineage>
        <taxon>Eukaryota</taxon>
        <taxon>Metazoa</taxon>
        <taxon>Ecdysozoa</taxon>
        <taxon>Arthropoda</taxon>
        <taxon>Hexapoda</taxon>
        <taxon>Insecta</taxon>
        <taxon>Pterygota</taxon>
        <taxon>Neoptera</taxon>
        <taxon>Endopterygota</taxon>
        <taxon>Lepidoptera</taxon>
        <taxon>Glossata</taxon>
        <taxon>Ditrysia</taxon>
        <taxon>Tineoidea</taxon>
        <taxon>Psychidae</taxon>
        <taxon>Oiketicinae</taxon>
        <taxon>Eumeta</taxon>
    </lineage>
</organism>
<reference evidence="2 3" key="1">
    <citation type="journal article" date="2019" name="Commun. Biol.">
        <title>The bagworm genome reveals a unique fibroin gene that provides high tensile strength.</title>
        <authorList>
            <person name="Kono N."/>
            <person name="Nakamura H."/>
            <person name="Ohtoshi R."/>
            <person name="Tomita M."/>
            <person name="Numata K."/>
            <person name="Arakawa K."/>
        </authorList>
    </citation>
    <scope>NUCLEOTIDE SEQUENCE [LARGE SCALE GENOMIC DNA]</scope>
</reference>
<dbReference type="Proteomes" id="UP000299102">
    <property type="component" value="Unassembled WGS sequence"/>
</dbReference>
<sequence length="76" mass="8402">MSIPHTLAPVRVGSVGLKLTKNIPLKLCRAWPDGTCECQRRVTCPMNDSGRLSSQHRTSPETVTGRFPFLLPGRVE</sequence>
<proteinExistence type="predicted"/>
<accession>A0A4C1S7V6</accession>
<dbReference type="EMBL" id="BGZK01000001">
    <property type="protein sequence ID" value="GBO98418.1"/>
    <property type="molecule type" value="Genomic_DNA"/>
</dbReference>
<keyword evidence="3" id="KW-1185">Reference proteome</keyword>
<dbReference type="AlphaFoldDB" id="A0A4C1S7V6"/>
<feature type="region of interest" description="Disordered" evidence="1">
    <location>
        <begin position="47"/>
        <end position="76"/>
    </location>
</feature>
<evidence type="ECO:0000313" key="2">
    <source>
        <dbReference type="EMBL" id="GBO98418.1"/>
    </source>
</evidence>
<protein>
    <submittedName>
        <fullName evidence="2">Uncharacterized protein</fullName>
    </submittedName>
</protein>
<comment type="caution">
    <text evidence="2">The sequence shown here is derived from an EMBL/GenBank/DDBJ whole genome shotgun (WGS) entry which is preliminary data.</text>
</comment>
<evidence type="ECO:0000313" key="3">
    <source>
        <dbReference type="Proteomes" id="UP000299102"/>
    </source>
</evidence>
<evidence type="ECO:0000256" key="1">
    <source>
        <dbReference type="SAM" id="MobiDB-lite"/>
    </source>
</evidence>